<dbReference type="InterPro" id="IPR003961">
    <property type="entry name" value="FN3_dom"/>
</dbReference>
<evidence type="ECO:0000256" key="2">
    <source>
        <dbReference type="SAM" id="Phobius"/>
    </source>
</evidence>
<reference evidence="3" key="2">
    <citation type="submission" date="2025-08" db="UniProtKB">
        <authorList>
            <consortium name="Ensembl"/>
        </authorList>
    </citation>
    <scope>IDENTIFICATION</scope>
</reference>
<keyword evidence="2" id="KW-0812">Transmembrane</keyword>
<accession>A0A673APY6</accession>
<dbReference type="InterPro" id="IPR036116">
    <property type="entry name" value="FN3_sf"/>
</dbReference>
<organism evidence="3 4">
    <name type="scientific">Sphaeramia orbicularis</name>
    <name type="common">orbiculate cardinalfish</name>
    <dbReference type="NCBI Taxonomy" id="375764"/>
    <lineage>
        <taxon>Eukaryota</taxon>
        <taxon>Metazoa</taxon>
        <taxon>Chordata</taxon>
        <taxon>Craniata</taxon>
        <taxon>Vertebrata</taxon>
        <taxon>Euteleostomi</taxon>
        <taxon>Actinopterygii</taxon>
        <taxon>Neopterygii</taxon>
        <taxon>Teleostei</taxon>
        <taxon>Neoteleostei</taxon>
        <taxon>Acanthomorphata</taxon>
        <taxon>Gobiaria</taxon>
        <taxon>Kurtiformes</taxon>
        <taxon>Apogonoidei</taxon>
        <taxon>Apogonidae</taxon>
        <taxon>Apogoninae</taxon>
        <taxon>Sphaeramia</taxon>
    </lineage>
</organism>
<keyword evidence="2" id="KW-0472">Membrane</keyword>
<protein>
    <recommendedName>
        <fullName evidence="5">Fibronectin type-III domain-containing protein</fullName>
    </recommendedName>
</protein>
<feature type="transmembrane region" description="Helical" evidence="2">
    <location>
        <begin position="273"/>
        <end position="294"/>
    </location>
</feature>
<evidence type="ECO:0000313" key="3">
    <source>
        <dbReference type="Ensembl" id="ENSSORP00005031339.1"/>
    </source>
</evidence>
<reference evidence="3" key="1">
    <citation type="submission" date="2019-06" db="EMBL/GenBank/DDBJ databases">
        <authorList>
            <consortium name="Wellcome Sanger Institute Data Sharing"/>
        </authorList>
    </citation>
    <scope>NUCLEOTIDE SEQUENCE [LARGE SCALE GENOMIC DNA]</scope>
</reference>
<keyword evidence="4" id="KW-1185">Reference proteome</keyword>
<proteinExistence type="predicted"/>
<dbReference type="AlphaFoldDB" id="A0A673APY6"/>
<dbReference type="InterPro" id="IPR013783">
    <property type="entry name" value="Ig-like_fold"/>
</dbReference>
<dbReference type="SUPFAM" id="SSF49265">
    <property type="entry name" value="Fibronectin type III"/>
    <property type="match status" value="1"/>
</dbReference>
<keyword evidence="2" id="KW-1133">Transmembrane helix</keyword>
<sequence length="430" mass="48072">MNAFYALQQTKTTPLMNFLICVPASECEKPSSPQCFRKDDYDSMYTCEWSSNEKNATFDLYFRNQSKHRGLHETWIEVHEEVLITTTPIEIWVKAHVGNSSCSSDRTFDLNRTNVPLYVLMFFILSCFSALQPPPHASAVGGVTYILTDTQSLHGCPCRKKRQQTNTNNTKYTLSVSYSAANISITARNKAGSSPPTVIQLKPEPGHDVQRRTKCLSVCVKCCNISVSLSKYRLENLSPGSKYNLSLCGVTAVGEGPKATATITTLPEMHTNVWLSLGLLLIFFFISTTCTFILKRIKSRIFPPVPTPVIPDFISSQPECQAMMDRKEEVHELTLFQLHPDSKPVPEDAEESTVLRGGWDNGSDEDQEGESRDRRTSEGDGDECLSSDSTERTLTRSKQTAMADLERVENDIAMLIYKNGLVFDVKADST</sequence>
<dbReference type="InterPro" id="IPR053073">
    <property type="entry name" value="IL11/IL27_subunit_beta"/>
</dbReference>
<dbReference type="Gene3D" id="2.60.40.10">
    <property type="entry name" value="Immunoglobulins"/>
    <property type="match status" value="2"/>
</dbReference>
<evidence type="ECO:0000256" key="1">
    <source>
        <dbReference type="SAM" id="MobiDB-lite"/>
    </source>
</evidence>
<feature type="compositionally biased region" description="Basic and acidic residues" evidence="1">
    <location>
        <begin position="369"/>
        <end position="378"/>
    </location>
</feature>
<gene>
    <name evidence="3" type="primary">il12rb1</name>
</gene>
<feature type="region of interest" description="Disordered" evidence="1">
    <location>
        <begin position="338"/>
        <end position="404"/>
    </location>
</feature>
<dbReference type="PANTHER" id="PTHR48483">
    <property type="entry name" value="INTERLEUKIN-27 SUBUNIT BETA"/>
    <property type="match status" value="1"/>
</dbReference>
<name>A0A673APY6_9TELE</name>
<reference evidence="3" key="3">
    <citation type="submission" date="2025-09" db="UniProtKB">
        <authorList>
            <consortium name="Ensembl"/>
        </authorList>
    </citation>
    <scope>IDENTIFICATION</scope>
</reference>
<dbReference type="CDD" id="cd00063">
    <property type="entry name" value="FN3"/>
    <property type="match status" value="1"/>
</dbReference>
<dbReference type="Ensembl" id="ENSSORT00005032215.1">
    <property type="protein sequence ID" value="ENSSORP00005031339.1"/>
    <property type="gene ID" value="ENSSORG00005014913.1"/>
</dbReference>
<dbReference type="Proteomes" id="UP000472271">
    <property type="component" value="Chromosome 4"/>
</dbReference>
<evidence type="ECO:0000313" key="4">
    <source>
        <dbReference type="Proteomes" id="UP000472271"/>
    </source>
</evidence>
<evidence type="ECO:0008006" key="5">
    <source>
        <dbReference type="Google" id="ProtNLM"/>
    </source>
</evidence>
<dbReference type="PANTHER" id="PTHR48483:SF1">
    <property type="entry name" value="INTERLEUKIN-12 RECEPTOR SUBUNIT BETA-1-RELATED"/>
    <property type="match status" value="1"/>
</dbReference>